<keyword evidence="1" id="KW-0547">Nucleotide-binding</keyword>
<dbReference type="SUPFAM" id="SSF56801">
    <property type="entry name" value="Acetyl-CoA synthetase-like"/>
    <property type="match status" value="1"/>
</dbReference>
<sequence length="200" mass="20242">MLGGSANHTLSGASQLNADLTHVLRGAGIGLLEGYGLPEATAPATVNMAGAVRVGSVGLPIPGTTIRIARDGEVLIKGIGVFAGHHGHPEAAAPAFTDDGFFMSGDIGTLDDDGLPTITGRKQDILVTAGGKNVAPEPLEELVRASRLLPWMVVGGGGADPGVLRAGGRFHRGIRTPGAVPEAQARRCGLLVRGPDPGTL</sequence>
<dbReference type="GO" id="GO:0005524">
    <property type="term" value="F:ATP binding"/>
    <property type="evidence" value="ECO:0007669"/>
    <property type="project" value="UniProtKB-KW"/>
</dbReference>
<dbReference type="PANTHER" id="PTHR43272:SF33">
    <property type="entry name" value="AMP-BINDING DOMAIN-CONTAINING PROTEIN-RELATED"/>
    <property type="match status" value="1"/>
</dbReference>
<reference evidence="4 5" key="1">
    <citation type="submission" date="2020-08" db="EMBL/GenBank/DDBJ databases">
        <title>Sequencing the genomes of 1000 actinobacteria strains.</title>
        <authorList>
            <person name="Klenk H.-P."/>
        </authorList>
    </citation>
    <scope>NUCLEOTIDE SEQUENCE [LARGE SCALE GENOMIC DNA]</scope>
    <source>
        <strain evidence="4 5">DSM 22826</strain>
    </source>
</reference>
<evidence type="ECO:0000259" key="3">
    <source>
        <dbReference type="Pfam" id="PF00501"/>
    </source>
</evidence>
<dbReference type="Proteomes" id="UP000523000">
    <property type="component" value="Unassembled WGS sequence"/>
</dbReference>
<evidence type="ECO:0000313" key="5">
    <source>
        <dbReference type="Proteomes" id="UP000523000"/>
    </source>
</evidence>
<comment type="caution">
    <text evidence="4">The sequence shown here is derived from an EMBL/GenBank/DDBJ whole genome shotgun (WGS) entry which is preliminary data.</text>
</comment>
<evidence type="ECO:0000256" key="2">
    <source>
        <dbReference type="ARBA" id="ARBA00022840"/>
    </source>
</evidence>
<gene>
    <name evidence="4" type="ORF">E9229_002149</name>
</gene>
<name>A0A839QHV2_9MICC</name>
<protein>
    <submittedName>
        <fullName evidence="4">Long-subunit acyl-CoA synthetase (AMP-forming)</fullName>
    </submittedName>
</protein>
<accession>A0A839QHV2</accession>
<keyword evidence="2" id="KW-0067">ATP-binding</keyword>
<dbReference type="EMBL" id="JACHVS010000001">
    <property type="protein sequence ID" value="MBB2995958.1"/>
    <property type="molecule type" value="Genomic_DNA"/>
</dbReference>
<keyword evidence="5" id="KW-1185">Reference proteome</keyword>
<dbReference type="GO" id="GO:0016020">
    <property type="term" value="C:membrane"/>
    <property type="evidence" value="ECO:0007669"/>
    <property type="project" value="TreeGrafter"/>
</dbReference>
<dbReference type="Gene3D" id="3.40.50.12780">
    <property type="entry name" value="N-terminal domain of ligase-like"/>
    <property type="match status" value="1"/>
</dbReference>
<dbReference type="RefSeq" id="WP_312855664.1">
    <property type="nucleotide sequence ID" value="NZ_BAABGK010000042.1"/>
</dbReference>
<dbReference type="AlphaFoldDB" id="A0A839QHV2"/>
<evidence type="ECO:0000313" key="4">
    <source>
        <dbReference type="EMBL" id="MBB2995958.1"/>
    </source>
</evidence>
<evidence type="ECO:0000256" key="1">
    <source>
        <dbReference type="ARBA" id="ARBA00022741"/>
    </source>
</evidence>
<feature type="domain" description="AMP-dependent synthetase/ligase" evidence="3">
    <location>
        <begin position="5"/>
        <end position="84"/>
    </location>
</feature>
<proteinExistence type="predicted"/>
<dbReference type="GO" id="GO:0004467">
    <property type="term" value="F:long-chain fatty acid-CoA ligase activity"/>
    <property type="evidence" value="ECO:0007669"/>
    <property type="project" value="TreeGrafter"/>
</dbReference>
<dbReference type="PANTHER" id="PTHR43272">
    <property type="entry name" value="LONG-CHAIN-FATTY-ACID--COA LIGASE"/>
    <property type="match status" value="1"/>
</dbReference>
<dbReference type="InterPro" id="IPR000873">
    <property type="entry name" value="AMP-dep_synth/lig_dom"/>
</dbReference>
<dbReference type="InterPro" id="IPR042099">
    <property type="entry name" value="ANL_N_sf"/>
</dbReference>
<dbReference type="Pfam" id="PF00501">
    <property type="entry name" value="AMP-binding"/>
    <property type="match status" value="1"/>
</dbReference>
<organism evidence="4 5">
    <name type="scientific">Paeniglutamicibacter cryotolerans</name>
    <dbReference type="NCBI Taxonomy" id="670079"/>
    <lineage>
        <taxon>Bacteria</taxon>
        <taxon>Bacillati</taxon>
        <taxon>Actinomycetota</taxon>
        <taxon>Actinomycetes</taxon>
        <taxon>Micrococcales</taxon>
        <taxon>Micrococcaceae</taxon>
        <taxon>Paeniglutamicibacter</taxon>
    </lineage>
</organism>